<feature type="short sequence motif" description="DGA/G" evidence="4">
    <location>
        <begin position="218"/>
        <end position="220"/>
    </location>
</feature>
<dbReference type="PROSITE" id="PS51635">
    <property type="entry name" value="PNPLA"/>
    <property type="match status" value="1"/>
</dbReference>
<dbReference type="GO" id="GO:0016787">
    <property type="term" value="F:hydrolase activity"/>
    <property type="evidence" value="ECO:0007669"/>
    <property type="project" value="UniProtKB-UniRule"/>
</dbReference>
<sequence length="361" mass="39403">MSGAAATGRGGETGKGPAPEPKRINLALQGGGSHGAFTWGVLDRFLDEEDVEIAAISGTSAGALNGAAFKAGMMYGGRDGARENLEWLWERMGALPEGSHTGWMQMFDPLQIARGLEYSPLYAMADVWARFVSPYVYGPLWRNPLRKVVEAFNYEHVCAAALPELFVSATRVRDGKIRVFKDADITTDAILASACLPNLFQAVEIENPATGESEAYWDGGYTGNPALFPLFGEGRPADIVVVSINPLERKDVPVTAQQIYNRINEISFNSSLLREIRAIAFVQELLDEGLMGAGRMNRIRIHMISDDELMAGLSVATKMTPNPFVLDRLKLAGWRAADSFLARHKDDLNRRGTVDLAALVN</sequence>
<dbReference type="SUPFAM" id="SSF52151">
    <property type="entry name" value="FabD/lysophospholipase-like"/>
    <property type="match status" value="1"/>
</dbReference>
<evidence type="ECO:0000256" key="4">
    <source>
        <dbReference type="PROSITE-ProRule" id="PRU01161"/>
    </source>
</evidence>
<feature type="active site" description="Proton acceptor" evidence="4">
    <location>
        <position position="218"/>
    </location>
</feature>
<dbReference type="STRING" id="515897.SAMN05421849_0113"/>
<name>A0A1R3W863_9RHOB</name>
<evidence type="ECO:0000259" key="6">
    <source>
        <dbReference type="PROSITE" id="PS51635"/>
    </source>
</evidence>
<dbReference type="InterPro" id="IPR016035">
    <property type="entry name" value="Acyl_Trfase/lysoPLipase"/>
</dbReference>
<protein>
    <submittedName>
        <fullName evidence="7">NTE family protein</fullName>
    </submittedName>
</protein>
<keyword evidence="3 4" id="KW-0443">Lipid metabolism</keyword>
<feature type="active site" description="Nucleophile" evidence="4">
    <location>
        <position position="60"/>
    </location>
</feature>
<dbReference type="Proteomes" id="UP000192455">
    <property type="component" value="Unassembled WGS sequence"/>
</dbReference>
<dbReference type="InterPro" id="IPR050301">
    <property type="entry name" value="NTE"/>
</dbReference>
<feature type="domain" description="PNPLA" evidence="6">
    <location>
        <begin position="26"/>
        <end position="231"/>
    </location>
</feature>
<evidence type="ECO:0000256" key="5">
    <source>
        <dbReference type="SAM" id="MobiDB-lite"/>
    </source>
</evidence>
<feature type="short sequence motif" description="GXSXG" evidence="4">
    <location>
        <begin position="58"/>
        <end position="62"/>
    </location>
</feature>
<dbReference type="PANTHER" id="PTHR14226:SF78">
    <property type="entry name" value="SLR0060 PROTEIN"/>
    <property type="match status" value="1"/>
</dbReference>
<evidence type="ECO:0000313" key="8">
    <source>
        <dbReference type="Proteomes" id="UP000192455"/>
    </source>
</evidence>
<gene>
    <name evidence="7" type="ORF">SAMN05421849_0113</name>
</gene>
<dbReference type="Pfam" id="PF01734">
    <property type="entry name" value="Patatin"/>
    <property type="match status" value="1"/>
</dbReference>
<dbReference type="OrthoDB" id="9807112at2"/>
<keyword evidence="2 4" id="KW-0442">Lipid degradation</keyword>
<dbReference type="PANTHER" id="PTHR14226">
    <property type="entry name" value="NEUROPATHY TARGET ESTERASE/SWISS CHEESE D.MELANOGASTER"/>
    <property type="match status" value="1"/>
</dbReference>
<feature type="short sequence motif" description="GXGXXG" evidence="4">
    <location>
        <begin position="30"/>
        <end position="35"/>
    </location>
</feature>
<dbReference type="Gene3D" id="3.40.1090.10">
    <property type="entry name" value="Cytosolic phospholipase A2 catalytic domain"/>
    <property type="match status" value="2"/>
</dbReference>
<proteinExistence type="predicted"/>
<evidence type="ECO:0000256" key="2">
    <source>
        <dbReference type="ARBA" id="ARBA00022963"/>
    </source>
</evidence>
<reference evidence="7 8" key="1">
    <citation type="submission" date="2017-01" db="EMBL/GenBank/DDBJ databases">
        <authorList>
            <person name="Mah S.A."/>
            <person name="Swanson W.J."/>
            <person name="Moy G.W."/>
            <person name="Vacquier V.D."/>
        </authorList>
    </citation>
    <scope>NUCLEOTIDE SEQUENCE [LARGE SCALE GENOMIC DNA]</scope>
    <source>
        <strain evidence="7 8">DSM 21219</strain>
    </source>
</reference>
<evidence type="ECO:0000313" key="7">
    <source>
        <dbReference type="EMBL" id="SIT74183.1"/>
    </source>
</evidence>
<dbReference type="AlphaFoldDB" id="A0A1R3W863"/>
<dbReference type="InterPro" id="IPR002641">
    <property type="entry name" value="PNPLA_dom"/>
</dbReference>
<feature type="region of interest" description="Disordered" evidence="5">
    <location>
        <begin position="1"/>
        <end position="25"/>
    </location>
</feature>
<dbReference type="EMBL" id="FTPS01000001">
    <property type="protein sequence ID" value="SIT74183.1"/>
    <property type="molecule type" value="Genomic_DNA"/>
</dbReference>
<keyword evidence="8" id="KW-1185">Reference proteome</keyword>
<evidence type="ECO:0000256" key="3">
    <source>
        <dbReference type="ARBA" id="ARBA00023098"/>
    </source>
</evidence>
<evidence type="ECO:0000256" key="1">
    <source>
        <dbReference type="ARBA" id="ARBA00022801"/>
    </source>
</evidence>
<keyword evidence="1 4" id="KW-0378">Hydrolase</keyword>
<organism evidence="7 8">
    <name type="scientific">Pontibaca methylaminivorans</name>
    <dbReference type="NCBI Taxonomy" id="515897"/>
    <lineage>
        <taxon>Bacteria</taxon>
        <taxon>Pseudomonadati</taxon>
        <taxon>Pseudomonadota</taxon>
        <taxon>Alphaproteobacteria</taxon>
        <taxon>Rhodobacterales</taxon>
        <taxon>Roseobacteraceae</taxon>
        <taxon>Pontibaca</taxon>
    </lineage>
</organism>
<dbReference type="GO" id="GO:0016042">
    <property type="term" value="P:lipid catabolic process"/>
    <property type="evidence" value="ECO:0007669"/>
    <property type="project" value="UniProtKB-UniRule"/>
</dbReference>
<accession>A0A1R3W863</accession>